<dbReference type="PANTHER" id="PTHR24243:SF233">
    <property type="entry name" value="THYROTROPIN-RELEASING HORMONE RECEPTOR"/>
    <property type="match status" value="1"/>
</dbReference>
<keyword evidence="12" id="KW-1185">Reference proteome</keyword>
<feature type="transmembrane region" description="Helical" evidence="9">
    <location>
        <begin position="104"/>
        <end position="133"/>
    </location>
</feature>
<organism evidence="11 12">
    <name type="scientific">Meganyctiphanes norvegica</name>
    <name type="common">Northern krill</name>
    <name type="synonym">Thysanopoda norvegica</name>
    <dbReference type="NCBI Taxonomy" id="48144"/>
    <lineage>
        <taxon>Eukaryota</taxon>
        <taxon>Metazoa</taxon>
        <taxon>Ecdysozoa</taxon>
        <taxon>Arthropoda</taxon>
        <taxon>Crustacea</taxon>
        <taxon>Multicrustacea</taxon>
        <taxon>Malacostraca</taxon>
        <taxon>Eumalacostraca</taxon>
        <taxon>Eucarida</taxon>
        <taxon>Euphausiacea</taxon>
        <taxon>Euphausiidae</taxon>
        <taxon>Meganyctiphanes</taxon>
    </lineage>
</organism>
<keyword evidence="3 9" id="KW-0812">Transmembrane</keyword>
<evidence type="ECO:0000259" key="10">
    <source>
        <dbReference type="PROSITE" id="PS50262"/>
    </source>
</evidence>
<evidence type="ECO:0000313" key="12">
    <source>
        <dbReference type="Proteomes" id="UP001497623"/>
    </source>
</evidence>
<dbReference type="SUPFAM" id="SSF81321">
    <property type="entry name" value="Family A G protein-coupled receptor-like"/>
    <property type="match status" value="1"/>
</dbReference>
<dbReference type="Pfam" id="PF00001">
    <property type="entry name" value="7tm_1"/>
    <property type="match status" value="1"/>
</dbReference>
<feature type="domain" description="G-protein coupled receptors family 1 profile" evidence="10">
    <location>
        <begin position="124"/>
        <end position="181"/>
    </location>
</feature>
<evidence type="ECO:0000256" key="3">
    <source>
        <dbReference type="ARBA" id="ARBA00022692"/>
    </source>
</evidence>
<dbReference type="Proteomes" id="UP001497623">
    <property type="component" value="Unassembled WGS sequence"/>
</dbReference>
<evidence type="ECO:0000256" key="2">
    <source>
        <dbReference type="ARBA" id="ARBA00010663"/>
    </source>
</evidence>
<feature type="transmembrane region" description="Helical" evidence="9">
    <location>
        <begin position="145"/>
        <end position="166"/>
    </location>
</feature>
<comment type="subcellular location">
    <subcellularLocation>
        <location evidence="1">Membrane</location>
        <topology evidence="1">Multi-pass membrane protein</topology>
    </subcellularLocation>
</comment>
<dbReference type="GO" id="GO:0004930">
    <property type="term" value="F:G protein-coupled receptor activity"/>
    <property type="evidence" value="ECO:0007669"/>
    <property type="project" value="UniProtKB-KW"/>
</dbReference>
<evidence type="ECO:0000256" key="1">
    <source>
        <dbReference type="ARBA" id="ARBA00004141"/>
    </source>
</evidence>
<evidence type="ECO:0000256" key="5">
    <source>
        <dbReference type="ARBA" id="ARBA00023040"/>
    </source>
</evidence>
<dbReference type="InterPro" id="IPR000276">
    <property type="entry name" value="GPCR_Rhodpsn"/>
</dbReference>
<evidence type="ECO:0000256" key="6">
    <source>
        <dbReference type="ARBA" id="ARBA00023136"/>
    </source>
</evidence>
<name>A0AAV2RA80_MEGNR</name>
<keyword evidence="5" id="KW-0297">G-protein coupled receptor</keyword>
<dbReference type="InterPro" id="IPR017452">
    <property type="entry name" value="GPCR_Rhodpsn_7TM"/>
</dbReference>
<protein>
    <recommendedName>
        <fullName evidence="10">G-protein coupled receptors family 1 profile domain-containing protein</fullName>
    </recommendedName>
</protein>
<evidence type="ECO:0000313" key="11">
    <source>
        <dbReference type="EMBL" id="CAL4116260.1"/>
    </source>
</evidence>
<keyword evidence="7" id="KW-0675">Receptor</keyword>
<dbReference type="EMBL" id="CAXKWB010016487">
    <property type="protein sequence ID" value="CAL4116260.1"/>
    <property type="molecule type" value="Genomic_DNA"/>
</dbReference>
<comment type="caution">
    <text evidence="11">The sequence shown here is derived from an EMBL/GenBank/DDBJ whole genome shotgun (WGS) entry which is preliminary data.</text>
</comment>
<keyword evidence="8" id="KW-0807">Transducer</keyword>
<keyword evidence="4 9" id="KW-1133">Transmembrane helix</keyword>
<dbReference type="PRINTS" id="PR00237">
    <property type="entry name" value="GPCRRHODOPSN"/>
</dbReference>
<evidence type="ECO:0000256" key="8">
    <source>
        <dbReference type="ARBA" id="ARBA00023224"/>
    </source>
</evidence>
<reference evidence="11 12" key="1">
    <citation type="submission" date="2024-05" db="EMBL/GenBank/DDBJ databases">
        <authorList>
            <person name="Wallberg A."/>
        </authorList>
    </citation>
    <scope>NUCLEOTIDE SEQUENCE [LARGE SCALE GENOMIC DNA]</scope>
</reference>
<gene>
    <name evidence="11" type="ORF">MNOR_LOCUS20944</name>
</gene>
<dbReference type="PROSITE" id="PS50262">
    <property type="entry name" value="G_PROTEIN_RECEP_F1_2"/>
    <property type="match status" value="1"/>
</dbReference>
<accession>A0AAV2RA80</accession>
<feature type="non-terminal residue" evidence="11">
    <location>
        <position position="181"/>
    </location>
</feature>
<dbReference type="GO" id="GO:0005886">
    <property type="term" value="C:plasma membrane"/>
    <property type="evidence" value="ECO:0007669"/>
    <property type="project" value="TreeGrafter"/>
</dbReference>
<comment type="similarity">
    <text evidence="2">Belongs to the G-protein coupled receptor 1 family.</text>
</comment>
<evidence type="ECO:0000256" key="7">
    <source>
        <dbReference type="ARBA" id="ARBA00023170"/>
    </source>
</evidence>
<keyword evidence="6 9" id="KW-0472">Membrane</keyword>
<dbReference type="AlphaFoldDB" id="A0AAV2RA80"/>
<sequence length="181" mass="20631">MAYIQERKEHYGDPPPFLDIDNDYNYSSIVNTLRDPSFTNAFLNSQVSNQSLTGFVENSSIDYQTFPDFSYSDSNETQNYTSLYLYNETAGGGDVDNETVYLHMYIRVVSTFFCGFVIVVGVLGNLLVPIVILKNRDMRNSTNYFLMNLSLADLLVLIVCMPSVLVELHSPMHAWLMGYHM</sequence>
<dbReference type="Gene3D" id="1.20.1070.10">
    <property type="entry name" value="Rhodopsin 7-helix transmembrane proteins"/>
    <property type="match status" value="1"/>
</dbReference>
<dbReference type="PANTHER" id="PTHR24243">
    <property type="entry name" value="G-PROTEIN COUPLED RECEPTOR"/>
    <property type="match status" value="1"/>
</dbReference>
<evidence type="ECO:0000256" key="4">
    <source>
        <dbReference type="ARBA" id="ARBA00022989"/>
    </source>
</evidence>
<evidence type="ECO:0000256" key="9">
    <source>
        <dbReference type="SAM" id="Phobius"/>
    </source>
</evidence>
<proteinExistence type="inferred from homology"/>